<feature type="binding site" evidence="8">
    <location>
        <position position="123"/>
    </location>
    <ligand>
        <name>ATP</name>
        <dbReference type="ChEBI" id="CHEBI:30616"/>
    </ligand>
</feature>
<accession>A0ABQ0A3C0</accession>
<dbReference type="PANTHER" id="PTHR32057:SF14">
    <property type="entry name" value="PROTEIN ADENYLYLTRANSFERASE SELO, MITOCHONDRIAL"/>
    <property type="match status" value="1"/>
</dbReference>
<comment type="catalytic activity">
    <reaction evidence="8">
        <text>L-threonyl-[protein] + ATP = 3-O-(5'-adenylyl)-L-threonyl-[protein] + diphosphate</text>
        <dbReference type="Rhea" id="RHEA:54292"/>
        <dbReference type="Rhea" id="RHEA-COMP:11060"/>
        <dbReference type="Rhea" id="RHEA-COMP:13847"/>
        <dbReference type="ChEBI" id="CHEBI:30013"/>
        <dbReference type="ChEBI" id="CHEBI:30616"/>
        <dbReference type="ChEBI" id="CHEBI:33019"/>
        <dbReference type="ChEBI" id="CHEBI:138113"/>
        <dbReference type="EC" id="2.7.7.108"/>
    </reaction>
</comment>
<keyword evidence="4 8" id="KW-0479">Metal-binding</keyword>
<feature type="binding site" evidence="8">
    <location>
        <position position="264"/>
    </location>
    <ligand>
        <name>ATP</name>
        <dbReference type="ChEBI" id="CHEBI:30616"/>
    </ligand>
</feature>
<comment type="cofactor">
    <cofactor evidence="8">
        <name>Mg(2+)</name>
        <dbReference type="ChEBI" id="CHEBI:18420"/>
    </cofactor>
    <cofactor evidence="8">
        <name>Mn(2+)</name>
        <dbReference type="ChEBI" id="CHEBI:29035"/>
    </cofactor>
</comment>
<comment type="catalytic activity">
    <reaction evidence="8">
        <text>L-histidyl-[protein] + UTP = N(tele)-(5'-uridylyl)-L-histidyl-[protein] + diphosphate</text>
        <dbReference type="Rhea" id="RHEA:83891"/>
        <dbReference type="Rhea" id="RHEA-COMP:9745"/>
        <dbReference type="Rhea" id="RHEA-COMP:20239"/>
        <dbReference type="ChEBI" id="CHEBI:29979"/>
        <dbReference type="ChEBI" id="CHEBI:33019"/>
        <dbReference type="ChEBI" id="CHEBI:46398"/>
        <dbReference type="ChEBI" id="CHEBI:233474"/>
    </reaction>
</comment>
<feature type="binding site" evidence="8">
    <location>
        <position position="255"/>
    </location>
    <ligand>
        <name>Mg(2+)</name>
        <dbReference type="ChEBI" id="CHEBI:18420"/>
    </ligand>
</feature>
<proteinExistence type="inferred from homology"/>
<evidence type="ECO:0000256" key="5">
    <source>
        <dbReference type="ARBA" id="ARBA00022741"/>
    </source>
</evidence>
<evidence type="ECO:0000256" key="8">
    <source>
        <dbReference type="HAMAP-Rule" id="MF_00692"/>
    </source>
</evidence>
<keyword evidence="10" id="KW-1185">Reference proteome</keyword>
<comment type="caution">
    <text evidence="9">The sequence shown here is derived from an EMBL/GenBank/DDBJ whole genome shotgun (WGS) entry which is preliminary data.</text>
</comment>
<comment type="catalytic activity">
    <reaction evidence="8">
        <text>L-seryl-[protein] + UTP = O-(5'-uridylyl)-L-seryl-[protein] + diphosphate</text>
        <dbReference type="Rhea" id="RHEA:64604"/>
        <dbReference type="Rhea" id="RHEA-COMP:9863"/>
        <dbReference type="Rhea" id="RHEA-COMP:16635"/>
        <dbReference type="ChEBI" id="CHEBI:29999"/>
        <dbReference type="ChEBI" id="CHEBI:33019"/>
        <dbReference type="ChEBI" id="CHEBI:46398"/>
        <dbReference type="ChEBI" id="CHEBI:156051"/>
    </reaction>
</comment>
<dbReference type="HAMAP" id="MF_00692">
    <property type="entry name" value="SelO"/>
    <property type="match status" value="1"/>
</dbReference>
<evidence type="ECO:0000256" key="7">
    <source>
        <dbReference type="ARBA" id="ARBA00022842"/>
    </source>
</evidence>
<feature type="binding site" evidence="8">
    <location>
        <position position="174"/>
    </location>
    <ligand>
        <name>ATP</name>
        <dbReference type="ChEBI" id="CHEBI:30616"/>
    </ligand>
</feature>
<dbReference type="Proteomes" id="UP001481413">
    <property type="component" value="Unassembled WGS sequence"/>
</dbReference>
<keyword evidence="2 8" id="KW-0808">Transferase</keyword>
<dbReference type="NCBIfam" id="NF000658">
    <property type="entry name" value="PRK00029.1"/>
    <property type="match status" value="1"/>
</dbReference>
<sequence length="523" mass="58344">MPVSFPFKNIYATLPSQCFEPVQPTPVSEPELIKFNESLANTLNIEITDATESELAAIFSGNAVPDNAMPLAMAYSGHQFGNLNPQLGDGRAILLGDLYDTSSQLRDVQLKGAGRTPFSRGGDGRSPLGPALREYILCEAMYALGIPTTRALALVRSGETVIRQQREPGAVFTRVAASHIRVGTFQYFALRRDHDALRALADHVINRHYPEVKKTSEESGKKYLNLFKKITENQAKLIAKWMNLGFIHGVMNTDNMTVSGETIDYGPCAFIDSFNRKKVFSSIDQQGRYAYINQPAIGQWNLTRLAEAMLPLFMMDTESAHSSSDGVEAAAQKQTAEKQAIEDATQVLNDYAHIHQRAWETGMAAKLGFSEVQEEDRQRFESLTDLLDETRVDFTLFFRRLNTCAASEGDLSQVLDLLNAPEARSSASLLQRLKEWIQDWQGALAERESLSSAQQRMNQSNPAIIPRNHQVQRAISAAESGDYEVFEKLLSAVTRPYEDNPEHQEFEQPPEPAEQVLRTFCGT</sequence>
<feature type="binding site" evidence="8">
    <location>
        <position position="181"/>
    </location>
    <ligand>
        <name>ATP</name>
        <dbReference type="ChEBI" id="CHEBI:30616"/>
    </ligand>
</feature>
<gene>
    <name evidence="8" type="primary">ydiU</name>
    <name evidence="8" type="synonym">selO</name>
    <name evidence="9" type="ORF">NBRC116585_29160</name>
</gene>
<dbReference type="PANTHER" id="PTHR32057">
    <property type="entry name" value="PROTEIN ADENYLYLTRANSFERASE SELO, MITOCHONDRIAL"/>
    <property type="match status" value="1"/>
</dbReference>
<protein>
    <recommendedName>
        <fullName evidence="8">Protein nucleotidyltransferase YdiU</fullName>
        <ecNumber evidence="8">2.7.7.-</ecNumber>
    </recommendedName>
    <alternativeName>
        <fullName evidence="8">Protein adenylyltransferase YdiU</fullName>
        <ecNumber evidence="8">2.7.7.108</ecNumber>
    </alternativeName>
    <alternativeName>
        <fullName evidence="8">Protein uridylyltransferase YdiU</fullName>
        <ecNumber evidence="8">2.7.7.-</ecNumber>
    </alternativeName>
</protein>
<feature type="binding site" evidence="8">
    <location>
        <position position="264"/>
    </location>
    <ligand>
        <name>Mg(2+)</name>
        <dbReference type="ChEBI" id="CHEBI:18420"/>
    </ligand>
</feature>
<feature type="binding site" evidence="8">
    <location>
        <position position="124"/>
    </location>
    <ligand>
        <name>ATP</name>
        <dbReference type="ChEBI" id="CHEBI:30616"/>
    </ligand>
</feature>
<evidence type="ECO:0000313" key="10">
    <source>
        <dbReference type="Proteomes" id="UP001481413"/>
    </source>
</evidence>
<dbReference type="EC" id="2.7.7.108" evidence="8"/>
<comment type="catalytic activity">
    <reaction evidence="8">
        <text>L-tyrosyl-[protein] + UTP = O-(5'-uridylyl)-L-tyrosyl-[protein] + diphosphate</text>
        <dbReference type="Rhea" id="RHEA:83887"/>
        <dbReference type="Rhea" id="RHEA-COMP:10136"/>
        <dbReference type="Rhea" id="RHEA-COMP:20238"/>
        <dbReference type="ChEBI" id="CHEBI:33019"/>
        <dbReference type="ChEBI" id="CHEBI:46398"/>
        <dbReference type="ChEBI" id="CHEBI:46858"/>
        <dbReference type="ChEBI" id="CHEBI:90602"/>
    </reaction>
</comment>
<comment type="catalytic activity">
    <reaction evidence="8">
        <text>L-tyrosyl-[protein] + ATP = O-(5'-adenylyl)-L-tyrosyl-[protein] + diphosphate</text>
        <dbReference type="Rhea" id="RHEA:54288"/>
        <dbReference type="Rhea" id="RHEA-COMP:10136"/>
        <dbReference type="Rhea" id="RHEA-COMP:13846"/>
        <dbReference type="ChEBI" id="CHEBI:30616"/>
        <dbReference type="ChEBI" id="CHEBI:33019"/>
        <dbReference type="ChEBI" id="CHEBI:46858"/>
        <dbReference type="ChEBI" id="CHEBI:83624"/>
        <dbReference type="EC" id="2.7.7.108"/>
    </reaction>
</comment>
<comment type="function">
    <text evidence="8">Nucleotidyltransferase involved in the post-translational modification of proteins. It can catalyze the addition of adenosine monophosphate (AMP) or uridine monophosphate (UMP) to a protein, resulting in modifications known as AMPylation and UMPylation.</text>
</comment>
<dbReference type="InterPro" id="IPR003846">
    <property type="entry name" value="SelO"/>
</dbReference>
<dbReference type="Pfam" id="PF02696">
    <property type="entry name" value="SelO"/>
    <property type="match status" value="1"/>
</dbReference>
<reference evidence="9 10" key="1">
    <citation type="submission" date="2024-04" db="EMBL/GenBank/DDBJ databases">
        <title>Draft genome sequence of Thalassolituus maritimus NBRC 116585.</title>
        <authorList>
            <person name="Miyakawa T."/>
            <person name="Kusuya Y."/>
            <person name="Miura T."/>
        </authorList>
    </citation>
    <scope>NUCLEOTIDE SEQUENCE [LARGE SCALE GENOMIC DNA]</scope>
    <source>
        <strain evidence="9 10">5NW40-0001</strain>
    </source>
</reference>
<keyword evidence="5 8" id="KW-0547">Nucleotide-binding</keyword>
<keyword evidence="8" id="KW-0464">Manganese</keyword>
<evidence type="ECO:0000256" key="4">
    <source>
        <dbReference type="ARBA" id="ARBA00022723"/>
    </source>
</evidence>
<feature type="binding site" evidence="8">
    <location>
        <position position="88"/>
    </location>
    <ligand>
        <name>ATP</name>
        <dbReference type="ChEBI" id="CHEBI:30616"/>
    </ligand>
</feature>
<comment type="catalytic activity">
    <reaction evidence="8">
        <text>L-seryl-[protein] + ATP = 3-O-(5'-adenylyl)-L-seryl-[protein] + diphosphate</text>
        <dbReference type="Rhea" id="RHEA:58120"/>
        <dbReference type="Rhea" id="RHEA-COMP:9863"/>
        <dbReference type="Rhea" id="RHEA-COMP:15073"/>
        <dbReference type="ChEBI" id="CHEBI:29999"/>
        <dbReference type="ChEBI" id="CHEBI:30616"/>
        <dbReference type="ChEBI" id="CHEBI:33019"/>
        <dbReference type="ChEBI" id="CHEBI:142516"/>
        <dbReference type="EC" id="2.7.7.108"/>
    </reaction>
</comment>
<evidence type="ECO:0000313" key="9">
    <source>
        <dbReference type="EMBL" id="GAA6146797.1"/>
    </source>
</evidence>
<dbReference type="EMBL" id="BAABWH010000010">
    <property type="protein sequence ID" value="GAA6146797.1"/>
    <property type="molecule type" value="Genomic_DNA"/>
</dbReference>
<feature type="binding site" evidence="8">
    <location>
        <position position="90"/>
    </location>
    <ligand>
        <name>ATP</name>
        <dbReference type="ChEBI" id="CHEBI:30616"/>
    </ligand>
</feature>
<dbReference type="EC" id="2.7.7.-" evidence="8"/>
<evidence type="ECO:0000256" key="3">
    <source>
        <dbReference type="ARBA" id="ARBA00022695"/>
    </source>
</evidence>
<keyword evidence="3 8" id="KW-0548">Nucleotidyltransferase</keyword>
<keyword evidence="6 8" id="KW-0067">ATP-binding</keyword>
<evidence type="ECO:0000256" key="2">
    <source>
        <dbReference type="ARBA" id="ARBA00022679"/>
    </source>
</evidence>
<feature type="active site" description="Proton acceptor" evidence="8">
    <location>
        <position position="254"/>
    </location>
</feature>
<feature type="binding site" evidence="8">
    <location>
        <position position="91"/>
    </location>
    <ligand>
        <name>ATP</name>
        <dbReference type="ChEBI" id="CHEBI:30616"/>
    </ligand>
</feature>
<keyword evidence="7 8" id="KW-0460">Magnesium</keyword>
<comment type="similarity">
    <text evidence="1 8">Belongs to the SELO family.</text>
</comment>
<evidence type="ECO:0000256" key="1">
    <source>
        <dbReference type="ARBA" id="ARBA00009747"/>
    </source>
</evidence>
<organism evidence="9 10">
    <name type="scientific">Thalassolituus maritimus</name>
    <dbReference type="NCBI Taxonomy" id="484498"/>
    <lineage>
        <taxon>Bacteria</taxon>
        <taxon>Pseudomonadati</taxon>
        <taxon>Pseudomonadota</taxon>
        <taxon>Gammaproteobacteria</taxon>
        <taxon>Oceanospirillales</taxon>
        <taxon>Oceanospirillaceae</taxon>
        <taxon>Thalassolituus</taxon>
    </lineage>
</organism>
<dbReference type="RefSeq" id="WP_353296008.1">
    <property type="nucleotide sequence ID" value="NZ_BAABWH010000010.1"/>
</dbReference>
<feature type="binding site" evidence="8">
    <location>
        <position position="111"/>
    </location>
    <ligand>
        <name>ATP</name>
        <dbReference type="ChEBI" id="CHEBI:30616"/>
    </ligand>
</feature>
<name>A0ABQ0A3C0_9GAMM</name>
<evidence type="ECO:0000256" key="6">
    <source>
        <dbReference type="ARBA" id="ARBA00022840"/>
    </source>
</evidence>